<keyword evidence="14" id="KW-1185">Reference proteome</keyword>
<keyword evidence="6" id="KW-1015">Disulfide bond</keyword>
<dbReference type="PANTHER" id="PTHR42801:SF7">
    <property type="entry name" value="SLL1159 PROTEIN"/>
    <property type="match status" value="1"/>
</dbReference>
<evidence type="ECO:0000256" key="9">
    <source>
        <dbReference type="ARBA" id="ARBA00038489"/>
    </source>
</evidence>
<evidence type="ECO:0000259" key="12">
    <source>
        <dbReference type="PROSITE" id="PS51352"/>
    </source>
</evidence>
<dbReference type="Gene3D" id="3.40.30.10">
    <property type="entry name" value="Glutaredoxin"/>
    <property type="match status" value="1"/>
</dbReference>
<evidence type="ECO:0000256" key="10">
    <source>
        <dbReference type="ARBA" id="ARBA00041373"/>
    </source>
</evidence>
<dbReference type="PROSITE" id="PS51352">
    <property type="entry name" value="THIOREDOXIN_2"/>
    <property type="match status" value="1"/>
</dbReference>
<sequence length="216" mass="24630">MAIYKQLEEAKKSFTARVSEKGQTNVFRHIEEQKASSGFGLKAGDIAPHFSLPNALGKSVTLHDELRKGPVILIFYRGAWCPYCNIQLRAFQNLLQDFHDRGCQLIAVSPQSPDHTLSQAEKEGLAYHVLSDSNGRAAESYNLLFELPDYLQMTFTQEFRLDLTEFNQSERWVLPVPATYIIDQEGIVRYASVDPDFMRRAEPQDVLKELDRLSFA</sequence>
<accession>A0A3A1US97</accession>
<feature type="domain" description="Thioredoxin" evidence="12">
    <location>
        <begin position="41"/>
        <end position="215"/>
    </location>
</feature>
<dbReference type="OrthoDB" id="9809746at2"/>
<evidence type="ECO:0000256" key="3">
    <source>
        <dbReference type="ARBA" id="ARBA00022559"/>
    </source>
</evidence>
<dbReference type="GO" id="GO:0005737">
    <property type="term" value="C:cytoplasm"/>
    <property type="evidence" value="ECO:0007669"/>
    <property type="project" value="TreeGrafter"/>
</dbReference>
<dbReference type="PANTHER" id="PTHR42801">
    <property type="entry name" value="THIOREDOXIN-DEPENDENT PEROXIDE REDUCTASE"/>
    <property type="match status" value="1"/>
</dbReference>
<reference evidence="13 14" key="1">
    <citation type="submission" date="2018-09" db="EMBL/GenBank/DDBJ databases">
        <title>Paenibacillus aracenensis nov. sp. isolated from a cave in southern Spain.</title>
        <authorList>
            <person name="Jurado V."/>
            <person name="Gutierrez-Patricio S."/>
            <person name="Gonzalez-Pimentel J.L."/>
            <person name="Miller A.Z."/>
            <person name="Laiz L."/>
            <person name="Saiz-Jimenez C."/>
        </authorList>
    </citation>
    <scope>NUCLEOTIDE SEQUENCE [LARGE SCALE GENOMIC DNA]</scope>
    <source>
        <strain evidence="13 14">DSM 22867</strain>
    </source>
</reference>
<proteinExistence type="inferred from homology"/>
<dbReference type="CDD" id="cd02970">
    <property type="entry name" value="PRX_like2"/>
    <property type="match status" value="1"/>
</dbReference>
<evidence type="ECO:0000256" key="2">
    <source>
        <dbReference type="ARBA" id="ARBA00013017"/>
    </source>
</evidence>
<dbReference type="EMBL" id="QXQA01000015">
    <property type="protein sequence ID" value="RIX50281.1"/>
    <property type="molecule type" value="Genomic_DNA"/>
</dbReference>
<evidence type="ECO:0000313" key="14">
    <source>
        <dbReference type="Proteomes" id="UP000266482"/>
    </source>
</evidence>
<keyword evidence="5" id="KW-0560">Oxidoreductase</keyword>
<dbReference type="GO" id="GO:0034599">
    <property type="term" value="P:cellular response to oxidative stress"/>
    <property type="evidence" value="ECO:0007669"/>
    <property type="project" value="TreeGrafter"/>
</dbReference>
<evidence type="ECO:0000256" key="4">
    <source>
        <dbReference type="ARBA" id="ARBA00022862"/>
    </source>
</evidence>
<dbReference type="Proteomes" id="UP000266482">
    <property type="component" value="Unassembled WGS sequence"/>
</dbReference>
<dbReference type="InterPro" id="IPR036249">
    <property type="entry name" value="Thioredoxin-like_sf"/>
</dbReference>
<comment type="caution">
    <text evidence="13">The sequence shown here is derived from an EMBL/GenBank/DDBJ whole genome shotgun (WGS) entry which is preliminary data.</text>
</comment>
<keyword evidence="4" id="KW-0049">Antioxidant</keyword>
<keyword evidence="3" id="KW-0575">Peroxidase</keyword>
<evidence type="ECO:0000313" key="13">
    <source>
        <dbReference type="EMBL" id="RIX50281.1"/>
    </source>
</evidence>
<gene>
    <name evidence="13" type="ORF">D3P08_20745</name>
</gene>
<name>A0A3A1US97_9BACL</name>
<comment type="similarity">
    <text evidence="9">Belongs to the peroxiredoxin family. BCP/PrxQ subfamily.</text>
</comment>
<evidence type="ECO:0000256" key="1">
    <source>
        <dbReference type="ARBA" id="ARBA00003330"/>
    </source>
</evidence>
<evidence type="ECO:0000256" key="6">
    <source>
        <dbReference type="ARBA" id="ARBA00023157"/>
    </source>
</evidence>
<protein>
    <recommendedName>
        <fullName evidence="2">thioredoxin-dependent peroxiredoxin</fullName>
        <ecNumber evidence="2">1.11.1.24</ecNumber>
    </recommendedName>
    <alternativeName>
        <fullName evidence="10">Bacterioferritin comigratory protein</fullName>
    </alternativeName>
    <alternativeName>
        <fullName evidence="8">Thioredoxin peroxidase</fullName>
    </alternativeName>
</protein>
<dbReference type="InterPro" id="IPR050924">
    <property type="entry name" value="Peroxiredoxin_BCP/PrxQ"/>
</dbReference>
<dbReference type="SUPFAM" id="SSF52833">
    <property type="entry name" value="Thioredoxin-like"/>
    <property type="match status" value="1"/>
</dbReference>
<dbReference type="EC" id="1.11.1.24" evidence="2"/>
<evidence type="ECO:0000256" key="8">
    <source>
        <dbReference type="ARBA" id="ARBA00032824"/>
    </source>
</evidence>
<dbReference type="InterPro" id="IPR013766">
    <property type="entry name" value="Thioredoxin_domain"/>
</dbReference>
<organism evidence="13 14">
    <name type="scientific">Paenibacillus nanensis</name>
    <dbReference type="NCBI Taxonomy" id="393251"/>
    <lineage>
        <taxon>Bacteria</taxon>
        <taxon>Bacillati</taxon>
        <taxon>Bacillota</taxon>
        <taxon>Bacilli</taxon>
        <taxon>Bacillales</taxon>
        <taxon>Paenibacillaceae</taxon>
        <taxon>Paenibacillus</taxon>
    </lineage>
</organism>
<dbReference type="AlphaFoldDB" id="A0A3A1US97"/>
<dbReference type="GO" id="GO:0008379">
    <property type="term" value="F:thioredoxin peroxidase activity"/>
    <property type="evidence" value="ECO:0007669"/>
    <property type="project" value="TreeGrafter"/>
</dbReference>
<evidence type="ECO:0000256" key="5">
    <source>
        <dbReference type="ARBA" id="ARBA00023002"/>
    </source>
</evidence>
<dbReference type="Pfam" id="PF00578">
    <property type="entry name" value="AhpC-TSA"/>
    <property type="match status" value="1"/>
</dbReference>
<evidence type="ECO:0000256" key="11">
    <source>
        <dbReference type="ARBA" id="ARBA00049091"/>
    </source>
</evidence>
<comment type="catalytic activity">
    <reaction evidence="11">
        <text>a hydroperoxide + [thioredoxin]-dithiol = an alcohol + [thioredoxin]-disulfide + H2O</text>
        <dbReference type="Rhea" id="RHEA:62620"/>
        <dbReference type="Rhea" id="RHEA-COMP:10698"/>
        <dbReference type="Rhea" id="RHEA-COMP:10700"/>
        <dbReference type="ChEBI" id="CHEBI:15377"/>
        <dbReference type="ChEBI" id="CHEBI:29950"/>
        <dbReference type="ChEBI" id="CHEBI:30879"/>
        <dbReference type="ChEBI" id="CHEBI:35924"/>
        <dbReference type="ChEBI" id="CHEBI:50058"/>
        <dbReference type="EC" id="1.11.1.24"/>
    </reaction>
</comment>
<comment type="function">
    <text evidence="1">Thiol-specific peroxidase that catalyzes the reduction of hydrogen peroxide and organic hydroperoxides to water and alcohols, respectively. Plays a role in cell protection against oxidative stress by detoxifying peroxides and as sensor of hydrogen peroxide-mediated signaling events.</text>
</comment>
<dbReference type="RefSeq" id="WP_119602030.1">
    <property type="nucleotide sequence ID" value="NZ_QXQA01000015.1"/>
</dbReference>
<dbReference type="InterPro" id="IPR000866">
    <property type="entry name" value="AhpC/TSA"/>
</dbReference>
<dbReference type="GO" id="GO:0045454">
    <property type="term" value="P:cell redox homeostasis"/>
    <property type="evidence" value="ECO:0007669"/>
    <property type="project" value="TreeGrafter"/>
</dbReference>
<keyword evidence="7" id="KW-0676">Redox-active center</keyword>
<evidence type="ECO:0000256" key="7">
    <source>
        <dbReference type="ARBA" id="ARBA00023284"/>
    </source>
</evidence>